<dbReference type="PANTHER" id="PTHR23502">
    <property type="entry name" value="MAJOR FACILITATOR SUPERFAMILY"/>
    <property type="match status" value="1"/>
</dbReference>
<evidence type="ECO:0000256" key="2">
    <source>
        <dbReference type="ARBA" id="ARBA00022692"/>
    </source>
</evidence>
<evidence type="ECO:0000256" key="1">
    <source>
        <dbReference type="ARBA" id="ARBA00004141"/>
    </source>
</evidence>
<proteinExistence type="predicted"/>
<feature type="transmembrane region" description="Helical" evidence="5">
    <location>
        <begin position="197"/>
        <end position="220"/>
    </location>
</feature>
<dbReference type="InterPro" id="IPR011701">
    <property type="entry name" value="MFS"/>
</dbReference>
<dbReference type="PROSITE" id="PS50850">
    <property type="entry name" value="MFS"/>
    <property type="match status" value="1"/>
</dbReference>
<organism evidence="7 8">
    <name type="scientific">Cytospora chrysosperma</name>
    <name type="common">Cytospora canker fungus</name>
    <name type="synonym">Sphaeria chrysosperma</name>
    <dbReference type="NCBI Taxonomy" id="252740"/>
    <lineage>
        <taxon>Eukaryota</taxon>
        <taxon>Fungi</taxon>
        <taxon>Dikarya</taxon>
        <taxon>Ascomycota</taxon>
        <taxon>Pezizomycotina</taxon>
        <taxon>Sordariomycetes</taxon>
        <taxon>Sordariomycetidae</taxon>
        <taxon>Diaporthales</taxon>
        <taxon>Cytosporaceae</taxon>
        <taxon>Cytospora</taxon>
    </lineage>
</organism>
<reference evidence="7 8" key="1">
    <citation type="submission" date="2015-09" db="EMBL/GenBank/DDBJ databases">
        <title>Host preference determinants of Valsa canker pathogens revealed by comparative genomics.</title>
        <authorList>
            <person name="Yin Z."/>
            <person name="Huang L."/>
        </authorList>
    </citation>
    <scope>NUCLEOTIDE SEQUENCE [LARGE SCALE GENOMIC DNA]</scope>
    <source>
        <strain evidence="7 8">YSFL</strain>
    </source>
</reference>
<dbReference type="STRING" id="252740.A0A423VMC0"/>
<name>A0A423VMC0_CYTCH</name>
<evidence type="ECO:0000313" key="8">
    <source>
        <dbReference type="Proteomes" id="UP000284375"/>
    </source>
</evidence>
<keyword evidence="4 5" id="KW-0472">Membrane</keyword>
<dbReference type="GO" id="GO:0022857">
    <property type="term" value="F:transmembrane transporter activity"/>
    <property type="evidence" value="ECO:0007669"/>
    <property type="project" value="InterPro"/>
</dbReference>
<keyword evidence="3 5" id="KW-1133">Transmembrane helix</keyword>
<feature type="domain" description="Major facilitator superfamily (MFS) profile" evidence="6">
    <location>
        <begin position="44"/>
        <end position="548"/>
    </location>
</feature>
<feature type="transmembrane region" description="Helical" evidence="5">
    <location>
        <begin position="325"/>
        <end position="346"/>
    </location>
</feature>
<dbReference type="SUPFAM" id="SSF103473">
    <property type="entry name" value="MFS general substrate transporter"/>
    <property type="match status" value="1"/>
</dbReference>
<protein>
    <recommendedName>
        <fullName evidence="6">Major facilitator superfamily (MFS) profile domain-containing protein</fullName>
    </recommendedName>
</protein>
<dbReference type="InterPro" id="IPR020846">
    <property type="entry name" value="MFS_dom"/>
</dbReference>
<dbReference type="PANTHER" id="PTHR23502:SF151">
    <property type="entry name" value="MAJOR FACILITATOR SUPERFAMILY (MFS) PROFILE DOMAIN-CONTAINING PROTEIN"/>
    <property type="match status" value="1"/>
</dbReference>
<dbReference type="Proteomes" id="UP000284375">
    <property type="component" value="Unassembled WGS sequence"/>
</dbReference>
<dbReference type="EMBL" id="LJZO01000039">
    <property type="protein sequence ID" value="ROV92119.1"/>
    <property type="molecule type" value="Genomic_DNA"/>
</dbReference>
<evidence type="ECO:0000313" key="7">
    <source>
        <dbReference type="EMBL" id="ROV92119.1"/>
    </source>
</evidence>
<evidence type="ECO:0000256" key="3">
    <source>
        <dbReference type="ARBA" id="ARBA00022989"/>
    </source>
</evidence>
<gene>
    <name evidence="7" type="ORF">VSDG_07566</name>
</gene>
<comment type="caution">
    <text evidence="7">The sequence shown here is derived from an EMBL/GenBank/DDBJ whole genome shotgun (WGS) entry which is preliminary data.</text>
</comment>
<dbReference type="PRINTS" id="PR01036">
    <property type="entry name" value="TCRTETB"/>
</dbReference>
<dbReference type="Gene3D" id="1.20.1250.20">
    <property type="entry name" value="MFS general substrate transporter like domains"/>
    <property type="match status" value="1"/>
</dbReference>
<dbReference type="GO" id="GO:0005886">
    <property type="term" value="C:plasma membrane"/>
    <property type="evidence" value="ECO:0007669"/>
    <property type="project" value="TreeGrafter"/>
</dbReference>
<keyword evidence="2 5" id="KW-0812">Transmembrane</keyword>
<feature type="transmembrane region" description="Helical" evidence="5">
    <location>
        <begin position="43"/>
        <end position="63"/>
    </location>
</feature>
<evidence type="ECO:0000256" key="4">
    <source>
        <dbReference type="ARBA" id="ARBA00023136"/>
    </source>
</evidence>
<dbReference type="OrthoDB" id="5241463at2759"/>
<dbReference type="AlphaFoldDB" id="A0A423VMC0"/>
<comment type="subcellular location">
    <subcellularLocation>
        <location evidence="1">Membrane</location>
        <topology evidence="1">Multi-pass membrane protein</topology>
    </subcellularLocation>
</comment>
<accession>A0A423VMC0</accession>
<feature type="transmembrane region" description="Helical" evidence="5">
    <location>
        <begin position="282"/>
        <end position="305"/>
    </location>
</feature>
<dbReference type="Pfam" id="PF07690">
    <property type="entry name" value="MFS_1"/>
    <property type="match status" value="1"/>
</dbReference>
<keyword evidence="8" id="KW-1185">Reference proteome</keyword>
<dbReference type="InterPro" id="IPR036259">
    <property type="entry name" value="MFS_trans_sf"/>
</dbReference>
<sequence>MSMQITATERNAVPKKKAGLSDVRDGDSQAEDYTIFSDSLRIYLTYLLGFVIILSTLTATIYFPMIPMLSIHFSVSVQAINLTVTLYAVCQAVSPPLFASLADCHGRRPVLFGLIAIYAGASLVLALNRRSYGLLLGMRALQSIGGSATPAIAYGIVADVAVVSRRGKMLGPMLSFCNGISALGPVIGGAVAQSTGAYTWVFLALLAVAIICLVLVGFTLPETARSIVGNGSKPAHGLWRTCMPNTWLFQPGRTRQGGPENLRGTDQRRKWTLSMAFHSLRIIFYPDAAAILWMIATSYSVYYTFQVAISVIYADIYNYNDLEVGLTFLPGLVGMTIGGIIAGKMVDNNFAKVAKQNNITFDQKKAEDIQAFPIEAARYQHVTFFIALEVGAAVIEAPHRNNTECYTIWEDGYRDYVPTYYETYVRESTSRLYMTSAPVVIVTSTGATSTVTATISTTVNTGDGTSTVPASVGFTPLASVVAAAGGAFNLAKQAAQPQVTAAPKSPRINALSRLVDCRYYDNCYPYEVNCVVHLQSIITTTVIVEAGQPVTSTVVPASATETITVTTTNTITGSVAPIATTFQVCQANNVIPYFSPTAAWSDAQFNGNLGVSAGTDGTDCCQKCALMGASCQASAYTETVIGGSCAYFLSGGGNPTCIATTVAGIAEYAAGTTANTYTFSNSNCGQLAVQAAT</sequence>
<evidence type="ECO:0000259" key="6">
    <source>
        <dbReference type="PROSITE" id="PS50850"/>
    </source>
</evidence>
<feature type="transmembrane region" description="Helical" evidence="5">
    <location>
        <begin position="140"/>
        <end position="163"/>
    </location>
</feature>
<feature type="transmembrane region" description="Helical" evidence="5">
    <location>
        <begin position="110"/>
        <end position="128"/>
    </location>
</feature>
<feature type="transmembrane region" description="Helical" evidence="5">
    <location>
        <begin position="170"/>
        <end position="191"/>
    </location>
</feature>
<evidence type="ECO:0000256" key="5">
    <source>
        <dbReference type="SAM" id="Phobius"/>
    </source>
</evidence>